<dbReference type="STRING" id="945553.A0A0D2P9S6"/>
<dbReference type="OMA" id="IIWITEE"/>
<sequence length="144" mass="16184">CHPHTRESVLNDIYNWINGTGVRDTWILWLKGAAGSGKTTISRSIVKLCAENNIPVAKYFFRRTDPLCNTIATLVSTIAYQIIQLVPETKPIITQTIDCNPLIFNQSLEYQLEMLVIKPLQQIYGHASGAPWKLLVILDGIDEC</sequence>
<dbReference type="OrthoDB" id="3269932at2759"/>
<accession>A0A0D2P9S6</accession>
<keyword evidence="1" id="KW-0677">Repeat</keyword>
<dbReference type="InterPro" id="IPR027417">
    <property type="entry name" value="P-loop_NTPase"/>
</dbReference>
<proteinExistence type="predicted"/>
<dbReference type="AlphaFoldDB" id="A0A0D2P9S6"/>
<evidence type="ECO:0000313" key="3">
    <source>
        <dbReference type="EMBL" id="KJA17110.1"/>
    </source>
</evidence>
<gene>
    <name evidence="3" type="ORF">HYPSUDRAFT_93641</name>
</gene>
<feature type="domain" description="Nephrocystin 3-like N-terminal" evidence="2">
    <location>
        <begin position="13"/>
        <end position="144"/>
    </location>
</feature>
<feature type="non-terminal residue" evidence="3">
    <location>
        <position position="1"/>
    </location>
</feature>
<dbReference type="SUPFAM" id="SSF52540">
    <property type="entry name" value="P-loop containing nucleoside triphosphate hydrolases"/>
    <property type="match status" value="1"/>
</dbReference>
<dbReference type="Gene3D" id="3.40.50.300">
    <property type="entry name" value="P-loop containing nucleotide triphosphate hydrolases"/>
    <property type="match status" value="1"/>
</dbReference>
<dbReference type="Proteomes" id="UP000054270">
    <property type="component" value="Unassembled WGS sequence"/>
</dbReference>
<dbReference type="PANTHER" id="PTHR10039">
    <property type="entry name" value="AMELOGENIN"/>
    <property type="match status" value="1"/>
</dbReference>
<protein>
    <recommendedName>
        <fullName evidence="2">Nephrocystin 3-like N-terminal domain-containing protein</fullName>
    </recommendedName>
</protein>
<evidence type="ECO:0000259" key="2">
    <source>
        <dbReference type="Pfam" id="PF24883"/>
    </source>
</evidence>
<keyword evidence="4" id="KW-1185">Reference proteome</keyword>
<dbReference type="InterPro" id="IPR056884">
    <property type="entry name" value="NPHP3-like_N"/>
</dbReference>
<dbReference type="Pfam" id="PF24883">
    <property type="entry name" value="NPHP3_N"/>
    <property type="match status" value="1"/>
</dbReference>
<organism evidence="3 4">
    <name type="scientific">Hypholoma sublateritium (strain FD-334 SS-4)</name>
    <dbReference type="NCBI Taxonomy" id="945553"/>
    <lineage>
        <taxon>Eukaryota</taxon>
        <taxon>Fungi</taxon>
        <taxon>Dikarya</taxon>
        <taxon>Basidiomycota</taxon>
        <taxon>Agaricomycotina</taxon>
        <taxon>Agaricomycetes</taxon>
        <taxon>Agaricomycetidae</taxon>
        <taxon>Agaricales</taxon>
        <taxon>Agaricineae</taxon>
        <taxon>Strophariaceae</taxon>
        <taxon>Hypholoma</taxon>
    </lineage>
</organism>
<feature type="non-terminal residue" evidence="3">
    <location>
        <position position="144"/>
    </location>
</feature>
<evidence type="ECO:0000256" key="1">
    <source>
        <dbReference type="ARBA" id="ARBA00022737"/>
    </source>
</evidence>
<reference evidence="4" key="1">
    <citation type="submission" date="2014-04" db="EMBL/GenBank/DDBJ databases">
        <title>Evolutionary Origins and Diversification of the Mycorrhizal Mutualists.</title>
        <authorList>
            <consortium name="DOE Joint Genome Institute"/>
            <consortium name="Mycorrhizal Genomics Consortium"/>
            <person name="Kohler A."/>
            <person name="Kuo A."/>
            <person name="Nagy L.G."/>
            <person name="Floudas D."/>
            <person name="Copeland A."/>
            <person name="Barry K.W."/>
            <person name="Cichocki N."/>
            <person name="Veneault-Fourrey C."/>
            <person name="LaButti K."/>
            <person name="Lindquist E.A."/>
            <person name="Lipzen A."/>
            <person name="Lundell T."/>
            <person name="Morin E."/>
            <person name="Murat C."/>
            <person name="Riley R."/>
            <person name="Ohm R."/>
            <person name="Sun H."/>
            <person name="Tunlid A."/>
            <person name="Henrissat B."/>
            <person name="Grigoriev I.V."/>
            <person name="Hibbett D.S."/>
            <person name="Martin F."/>
        </authorList>
    </citation>
    <scope>NUCLEOTIDE SEQUENCE [LARGE SCALE GENOMIC DNA]</scope>
    <source>
        <strain evidence="4">FD-334 SS-4</strain>
    </source>
</reference>
<dbReference type="EMBL" id="KN817609">
    <property type="protein sequence ID" value="KJA17110.1"/>
    <property type="molecule type" value="Genomic_DNA"/>
</dbReference>
<dbReference type="PANTHER" id="PTHR10039:SF14">
    <property type="entry name" value="NACHT DOMAIN-CONTAINING PROTEIN"/>
    <property type="match status" value="1"/>
</dbReference>
<name>A0A0D2P9S6_HYPSF</name>
<evidence type="ECO:0000313" key="4">
    <source>
        <dbReference type="Proteomes" id="UP000054270"/>
    </source>
</evidence>